<organism evidence="3 4">
    <name type="scientific">Aquibium carbonis</name>
    <dbReference type="NCBI Taxonomy" id="2495581"/>
    <lineage>
        <taxon>Bacteria</taxon>
        <taxon>Pseudomonadati</taxon>
        <taxon>Pseudomonadota</taxon>
        <taxon>Alphaproteobacteria</taxon>
        <taxon>Hyphomicrobiales</taxon>
        <taxon>Phyllobacteriaceae</taxon>
        <taxon>Aquibium</taxon>
    </lineage>
</organism>
<evidence type="ECO:0000313" key="4">
    <source>
        <dbReference type="Proteomes" id="UP000278398"/>
    </source>
</evidence>
<evidence type="ECO:0000259" key="2">
    <source>
        <dbReference type="PROSITE" id="PS51352"/>
    </source>
</evidence>
<dbReference type="InterPro" id="IPR041205">
    <property type="entry name" value="ScsC_N"/>
</dbReference>
<protein>
    <submittedName>
        <fullName evidence="3">DsbA family protein</fullName>
    </submittedName>
</protein>
<gene>
    <name evidence="3" type="ORF">EJC49_24920</name>
</gene>
<dbReference type="PROSITE" id="PS51352">
    <property type="entry name" value="THIOREDOXIN_2"/>
    <property type="match status" value="1"/>
</dbReference>
<dbReference type="SUPFAM" id="SSF52833">
    <property type="entry name" value="Thioredoxin-like"/>
    <property type="match status" value="1"/>
</dbReference>
<dbReference type="InterPro" id="IPR001853">
    <property type="entry name" value="DSBA-like_thioredoxin_dom"/>
</dbReference>
<dbReference type="Gene3D" id="3.40.30.10">
    <property type="entry name" value="Glutaredoxin"/>
    <property type="match status" value="1"/>
</dbReference>
<dbReference type="RefSeq" id="WP_126702629.1">
    <property type="nucleotide sequence ID" value="NZ_RWKW01000151.1"/>
</dbReference>
<feature type="chain" id="PRO_5019578337" evidence="1">
    <location>
        <begin position="33"/>
        <end position="266"/>
    </location>
</feature>
<proteinExistence type="predicted"/>
<dbReference type="InterPro" id="IPR051470">
    <property type="entry name" value="Thiol:disulfide_interchange"/>
</dbReference>
<sequence>MKKKLGLQAVRASLLSALFVSGAVLGSGSGIAAEPAADRTAGFSRAEIETIVRDYLIANPEIMLEVQDALEARQRDQQQLAQIETIRAAGDDIFNSAHDGVYGNPDGKYTLVEFFDYNCGYCKRAMADMLEMTKANPNVRFVLKEFPILGPDSQRAHIVGQAFQHLMPEQYGEFHIRLMGAAGRATEESAIKVALSLGADEARLREEMKDPKIADVFNRTYEIANKLGITGTPSYVVGEEVVFGALGRDVLEQKVANLEQCGKATC</sequence>
<evidence type="ECO:0000256" key="1">
    <source>
        <dbReference type="SAM" id="SignalP"/>
    </source>
</evidence>
<dbReference type="PANTHER" id="PTHR35272">
    <property type="entry name" value="THIOL:DISULFIDE INTERCHANGE PROTEIN DSBC-RELATED"/>
    <property type="match status" value="1"/>
</dbReference>
<dbReference type="CDD" id="cd03023">
    <property type="entry name" value="DsbA_Com1_like"/>
    <property type="match status" value="1"/>
</dbReference>
<dbReference type="OrthoDB" id="9780147at2"/>
<dbReference type="Pfam" id="PF01323">
    <property type="entry name" value="DSBA"/>
    <property type="match status" value="1"/>
</dbReference>
<feature type="domain" description="Thioredoxin" evidence="2">
    <location>
        <begin position="74"/>
        <end position="260"/>
    </location>
</feature>
<dbReference type="EMBL" id="RWKW01000151">
    <property type="protein sequence ID" value="RST79725.1"/>
    <property type="molecule type" value="Genomic_DNA"/>
</dbReference>
<dbReference type="AlphaFoldDB" id="A0A429YE38"/>
<dbReference type="GO" id="GO:0016491">
    <property type="term" value="F:oxidoreductase activity"/>
    <property type="evidence" value="ECO:0007669"/>
    <property type="project" value="InterPro"/>
</dbReference>
<keyword evidence="1" id="KW-0732">Signal</keyword>
<dbReference type="PANTHER" id="PTHR35272:SF3">
    <property type="entry name" value="THIOL:DISULFIDE INTERCHANGE PROTEIN DSBC"/>
    <property type="match status" value="1"/>
</dbReference>
<accession>A0A429YE38</accession>
<dbReference type="InterPro" id="IPR013766">
    <property type="entry name" value="Thioredoxin_domain"/>
</dbReference>
<comment type="caution">
    <text evidence="3">The sequence shown here is derived from an EMBL/GenBank/DDBJ whole genome shotgun (WGS) entry which is preliminary data.</text>
</comment>
<dbReference type="Pfam" id="PF18312">
    <property type="entry name" value="ScsC_N"/>
    <property type="match status" value="1"/>
</dbReference>
<keyword evidence="4" id="KW-1185">Reference proteome</keyword>
<feature type="signal peptide" evidence="1">
    <location>
        <begin position="1"/>
        <end position="32"/>
    </location>
</feature>
<evidence type="ECO:0000313" key="3">
    <source>
        <dbReference type="EMBL" id="RST79725.1"/>
    </source>
</evidence>
<reference evidence="3 4" key="1">
    <citation type="submission" date="2018-12" db="EMBL/GenBank/DDBJ databases">
        <title>Mesorhizobium carbonis sp. nov., isolated from coal mine water.</title>
        <authorList>
            <person name="Xin W."/>
            <person name="Xu Z."/>
            <person name="Xiang F."/>
            <person name="Zhang J."/>
            <person name="Xi L."/>
            <person name="Liu J."/>
        </authorList>
    </citation>
    <scope>NUCLEOTIDE SEQUENCE [LARGE SCALE GENOMIC DNA]</scope>
    <source>
        <strain evidence="3 4">B2.3</strain>
    </source>
</reference>
<dbReference type="Proteomes" id="UP000278398">
    <property type="component" value="Unassembled WGS sequence"/>
</dbReference>
<dbReference type="InterPro" id="IPR036249">
    <property type="entry name" value="Thioredoxin-like_sf"/>
</dbReference>
<name>A0A429YE38_9HYPH</name>